<dbReference type="InterPro" id="IPR019861">
    <property type="entry name" value="PorP/SprF_Bacteroidetes"/>
</dbReference>
<evidence type="ECO:0000313" key="3">
    <source>
        <dbReference type="Proteomes" id="UP000319267"/>
    </source>
</evidence>
<protein>
    <submittedName>
        <fullName evidence="2">Type IX secretion system membrane protein, PorP/SprF family</fullName>
    </submittedName>
</protein>
<proteinExistence type="predicted"/>
<evidence type="ECO:0000256" key="1">
    <source>
        <dbReference type="SAM" id="SignalP"/>
    </source>
</evidence>
<organism evidence="2 3">
    <name type="scientific">Flavobacterium nitrogenifigens</name>
    <dbReference type="NCBI Taxonomy" id="1617283"/>
    <lineage>
        <taxon>Bacteria</taxon>
        <taxon>Pseudomonadati</taxon>
        <taxon>Bacteroidota</taxon>
        <taxon>Flavobacteriia</taxon>
        <taxon>Flavobacteriales</taxon>
        <taxon>Flavobacteriaceae</taxon>
        <taxon>Flavobacterium</taxon>
    </lineage>
</organism>
<dbReference type="NCBIfam" id="TIGR03519">
    <property type="entry name" value="T9SS_PorP_fam"/>
    <property type="match status" value="1"/>
</dbReference>
<dbReference type="EMBL" id="FXTQ01000005">
    <property type="protein sequence ID" value="SMO89641.1"/>
    <property type="molecule type" value="Genomic_DNA"/>
</dbReference>
<accession>A0A521F1Y3</accession>
<dbReference type="RefSeq" id="WP_111376629.1">
    <property type="nucleotide sequence ID" value="NZ_CP043612.1"/>
</dbReference>
<keyword evidence="3" id="KW-1185">Reference proteome</keyword>
<dbReference type="OrthoDB" id="1114455at2"/>
<feature type="chain" id="PRO_5021756742" evidence="1">
    <location>
        <begin position="18"/>
        <end position="303"/>
    </location>
</feature>
<feature type="signal peptide" evidence="1">
    <location>
        <begin position="1"/>
        <end position="17"/>
    </location>
</feature>
<sequence length="303" mass="34366">MKKLILVFMFFSIVSNAQQDAQYTQYMYNTIEVNPAYAGSRGALSIFGLYRTQWVGLDGAPETSTFSVNTPLKNSDLGLGVSLVNDKIGPTVENTLSADLSYTIPTSESWNLSFGIKGTANLFNIDINKLSYEDQDDPQFQNLKNKFSPNVGAGIYYHSDRAYIGLSVPNFIETNRYDSDDVAIFKDKINYYLIAGYVFNLDRLEYIKFKPALMTKMVEGAPLQVDVSGNFMFNDKFVLGLAYRWSASVSAMAGFQVTKGMYIGYGYDHETTQLRKYNSGSHEIFLRFEFFNNYNKMISPRFF</sequence>
<reference evidence="2 3" key="1">
    <citation type="submission" date="2017-05" db="EMBL/GenBank/DDBJ databases">
        <authorList>
            <person name="Varghese N."/>
            <person name="Submissions S."/>
        </authorList>
    </citation>
    <scope>NUCLEOTIDE SEQUENCE [LARGE SCALE GENOMIC DNA]</scope>
    <source>
        <strain evidence="2 3">DSM 29982</strain>
    </source>
</reference>
<dbReference type="AlphaFoldDB" id="A0A521F1Y3"/>
<gene>
    <name evidence="2" type="ORF">SAMN06265220_105381</name>
</gene>
<evidence type="ECO:0000313" key="2">
    <source>
        <dbReference type="EMBL" id="SMO89641.1"/>
    </source>
</evidence>
<keyword evidence="1" id="KW-0732">Signal</keyword>
<dbReference type="Proteomes" id="UP000319267">
    <property type="component" value="Unassembled WGS sequence"/>
</dbReference>
<dbReference type="Pfam" id="PF11751">
    <property type="entry name" value="PorP_SprF"/>
    <property type="match status" value="1"/>
</dbReference>
<name>A0A521F1Y3_9FLAO</name>